<reference evidence="1 2" key="1">
    <citation type="submission" date="2020-01" db="EMBL/GenBank/DDBJ databases">
        <title>Draft genome sequence of Aspergillus udagawae IFM 46972.</title>
        <authorList>
            <person name="Takahashi H."/>
            <person name="Yaguchi T."/>
        </authorList>
    </citation>
    <scope>NUCLEOTIDE SEQUENCE [LARGE SCALE GENOMIC DNA]</scope>
    <source>
        <strain evidence="1 2">IFM 46972</strain>
    </source>
</reference>
<organism evidence="1 2">
    <name type="scientific">Aspergillus udagawae</name>
    <dbReference type="NCBI Taxonomy" id="91492"/>
    <lineage>
        <taxon>Eukaryota</taxon>
        <taxon>Fungi</taxon>
        <taxon>Dikarya</taxon>
        <taxon>Ascomycota</taxon>
        <taxon>Pezizomycotina</taxon>
        <taxon>Eurotiomycetes</taxon>
        <taxon>Eurotiomycetidae</taxon>
        <taxon>Eurotiales</taxon>
        <taxon>Aspergillaceae</taxon>
        <taxon>Aspergillus</taxon>
        <taxon>Aspergillus subgen. Fumigati</taxon>
    </lineage>
</organism>
<comment type="caution">
    <text evidence="1">The sequence shown here is derived from an EMBL/GenBank/DDBJ whole genome shotgun (WGS) entry which is preliminary data.</text>
</comment>
<sequence length="125" mass="13716">MLPRPPLRTRTQMLNRMHRHLKLRIQQRTHLAVRSAEEQRIHLAVELAFGLESLPFHLRGGGRGVVGGGVMRDVVVGAGLGILGSFWVERFAVEFQFGLGGVLAPGLDGAGENGREVGWLFVLRG</sequence>
<evidence type="ECO:0000313" key="1">
    <source>
        <dbReference type="EMBL" id="GFF51520.1"/>
    </source>
</evidence>
<dbReference type="EMBL" id="BLKC01000090">
    <property type="protein sequence ID" value="GFF51520.1"/>
    <property type="molecule type" value="Genomic_DNA"/>
</dbReference>
<accession>A0A8H3S304</accession>
<dbReference type="AlphaFoldDB" id="A0A8H3S304"/>
<proteinExistence type="predicted"/>
<name>A0A8H3S304_9EURO</name>
<dbReference type="Proteomes" id="UP000465221">
    <property type="component" value="Unassembled WGS sequence"/>
</dbReference>
<protein>
    <submittedName>
        <fullName evidence="1">Uncharacterized protein</fullName>
    </submittedName>
</protein>
<evidence type="ECO:0000313" key="2">
    <source>
        <dbReference type="Proteomes" id="UP000465221"/>
    </source>
</evidence>
<gene>
    <name evidence="1" type="ORF">IFM46972_09317</name>
</gene>